<accession>A0A9P9ECQ6</accession>
<evidence type="ECO:0000313" key="2">
    <source>
        <dbReference type="EMBL" id="KAH7135223.1"/>
    </source>
</evidence>
<name>A0A9P9ECQ6_9PLEO</name>
<comment type="caution">
    <text evidence="2">The sequence shown here is derived from an EMBL/GenBank/DDBJ whole genome shotgun (WGS) entry which is preliminary data.</text>
</comment>
<feature type="region of interest" description="Disordered" evidence="1">
    <location>
        <begin position="394"/>
        <end position="414"/>
    </location>
</feature>
<protein>
    <submittedName>
        <fullName evidence="2">Uncharacterized protein</fullName>
    </submittedName>
</protein>
<reference evidence="2" key="1">
    <citation type="journal article" date="2021" name="Nat. Commun.">
        <title>Genetic determinants of endophytism in the Arabidopsis root mycobiome.</title>
        <authorList>
            <person name="Mesny F."/>
            <person name="Miyauchi S."/>
            <person name="Thiergart T."/>
            <person name="Pickel B."/>
            <person name="Atanasova L."/>
            <person name="Karlsson M."/>
            <person name="Huettel B."/>
            <person name="Barry K.W."/>
            <person name="Haridas S."/>
            <person name="Chen C."/>
            <person name="Bauer D."/>
            <person name="Andreopoulos W."/>
            <person name="Pangilinan J."/>
            <person name="LaButti K."/>
            <person name="Riley R."/>
            <person name="Lipzen A."/>
            <person name="Clum A."/>
            <person name="Drula E."/>
            <person name="Henrissat B."/>
            <person name="Kohler A."/>
            <person name="Grigoriev I.V."/>
            <person name="Martin F.M."/>
            <person name="Hacquard S."/>
        </authorList>
    </citation>
    <scope>NUCLEOTIDE SEQUENCE</scope>
    <source>
        <strain evidence="2">MPI-CAGE-CH-0243</strain>
    </source>
</reference>
<dbReference type="Proteomes" id="UP000700596">
    <property type="component" value="Unassembled WGS sequence"/>
</dbReference>
<sequence>MLVVQYTTVSYMSYYQTVDSSGRVTVTSFGPLETLTLSWMGDATNEISWEPPCCGACTMRIKHLELFYWPDQATLPPSPGLLGSRSIGDTTTILPFTTSSYVDDEGFTFISPSVYMAITSLRAWDKCGSIGDTYLSTTIAFNAHEVSTFKFERLATEIICPGVYIPIYMTTITRQMTFADLHGDCSTAWNGYFYNPDFPLMWMMSQDPCHPIIQIPSRVRDIHPGWASCVPQYGAGFYDPPKTLRQAHSLIPTMTAHSEIPHTKTFATPESRPSDIPSQTSTRVSSPMMTVGLPIKAIQDSPIAIRLPPVPAQPNPTPASTIITIRPATGANEAPQIITFTPTHIPNPIQKSPPDPSFSISANNNRPNPSLIPAIIIDTHTLFPNQILNLTNTLKPLAPPSPQSPYPSTPIPSP</sequence>
<feature type="compositionally biased region" description="Polar residues" evidence="1">
    <location>
        <begin position="276"/>
        <end position="285"/>
    </location>
</feature>
<proteinExistence type="predicted"/>
<dbReference type="OrthoDB" id="3944128at2759"/>
<gene>
    <name evidence="2" type="ORF">B0J11DRAFT_502064</name>
</gene>
<dbReference type="EMBL" id="JAGMWT010000002">
    <property type="protein sequence ID" value="KAH7135223.1"/>
    <property type="molecule type" value="Genomic_DNA"/>
</dbReference>
<feature type="region of interest" description="Disordered" evidence="1">
    <location>
        <begin position="265"/>
        <end position="285"/>
    </location>
</feature>
<keyword evidence="3" id="KW-1185">Reference proteome</keyword>
<evidence type="ECO:0000256" key="1">
    <source>
        <dbReference type="SAM" id="MobiDB-lite"/>
    </source>
</evidence>
<organism evidence="2 3">
    <name type="scientific">Dendryphion nanum</name>
    <dbReference type="NCBI Taxonomy" id="256645"/>
    <lineage>
        <taxon>Eukaryota</taxon>
        <taxon>Fungi</taxon>
        <taxon>Dikarya</taxon>
        <taxon>Ascomycota</taxon>
        <taxon>Pezizomycotina</taxon>
        <taxon>Dothideomycetes</taxon>
        <taxon>Pleosporomycetidae</taxon>
        <taxon>Pleosporales</taxon>
        <taxon>Torulaceae</taxon>
        <taxon>Dendryphion</taxon>
    </lineage>
</organism>
<dbReference type="AlphaFoldDB" id="A0A9P9ECQ6"/>
<evidence type="ECO:0000313" key="3">
    <source>
        <dbReference type="Proteomes" id="UP000700596"/>
    </source>
</evidence>
<feature type="compositionally biased region" description="Pro residues" evidence="1">
    <location>
        <begin position="397"/>
        <end position="414"/>
    </location>
</feature>